<evidence type="ECO:0000256" key="1">
    <source>
        <dbReference type="ARBA" id="ARBA00006599"/>
    </source>
</evidence>
<dbReference type="NCBIfam" id="TIGR01789">
    <property type="entry name" value="lycopene_cycl"/>
    <property type="match status" value="1"/>
</dbReference>
<dbReference type="EMBL" id="CP051217">
    <property type="protein sequence ID" value="QJB68700.1"/>
    <property type="molecule type" value="Genomic_DNA"/>
</dbReference>
<comment type="similarity">
    <text evidence="1">Belongs to the lycopene cyclase family.</text>
</comment>
<reference evidence="2 3" key="1">
    <citation type="submission" date="2020-04" db="EMBL/GenBank/DDBJ databases">
        <title>Genome sequence for Sphingorhabdus sp. strain M1.</title>
        <authorList>
            <person name="Park S.-J."/>
        </authorList>
    </citation>
    <scope>NUCLEOTIDE SEQUENCE [LARGE SCALE GENOMIC DNA]</scope>
    <source>
        <strain evidence="2 3">JK6</strain>
    </source>
</reference>
<dbReference type="NCBIfam" id="TIGR01790">
    <property type="entry name" value="carotene-cycl"/>
    <property type="match status" value="1"/>
</dbReference>
<organism evidence="2 3">
    <name type="scientific">Parasphingorhabdus halotolerans</name>
    <dbReference type="NCBI Taxonomy" id="2725558"/>
    <lineage>
        <taxon>Bacteria</taxon>
        <taxon>Pseudomonadati</taxon>
        <taxon>Pseudomonadota</taxon>
        <taxon>Alphaproteobacteria</taxon>
        <taxon>Sphingomonadales</taxon>
        <taxon>Sphingomonadaceae</taxon>
        <taxon>Parasphingorhabdus</taxon>
    </lineage>
</organism>
<accession>A0A6H2DJY3</accession>
<proteinExistence type="inferred from homology"/>
<name>A0A6H2DJY3_9SPHN</name>
<evidence type="ECO:0000313" key="3">
    <source>
        <dbReference type="Proteomes" id="UP000501600"/>
    </source>
</evidence>
<dbReference type="InterPro" id="IPR010108">
    <property type="entry name" value="Lycopene_cyclase_b/e"/>
</dbReference>
<dbReference type="SUPFAM" id="SSF51905">
    <property type="entry name" value="FAD/NAD(P)-binding domain"/>
    <property type="match status" value="1"/>
</dbReference>
<dbReference type="Proteomes" id="UP000501600">
    <property type="component" value="Chromosome"/>
</dbReference>
<dbReference type="Gene3D" id="3.50.50.60">
    <property type="entry name" value="FAD/NAD(P)-binding domain"/>
    <property type="match status" value="1"/>
</dbReference>
<dbReference type="GO" id="GO:0016705">
    <property type="term" value="F:oxidoreductase activity, acting on paired donors, with incorporation or reduction of molecular oxygen"/>
    <property type="evidence" value="ECO:0007669"/>
    <property type="project" value="InterPro"/>
</dbReference>
<sequence>MPKNTPVSNQYDLAIAGGGLAGGLVALALQKLRPELEIALIEADNHFGGNHIWSFFETDIEPEHRWLVEPLISQSWDSYDVHFPKYSRSFGTGYRSVTSDHFDKILRKMLPKASLKAGHKIAAMEKGLVTLENGDQIAAKAVIDARGGGDISALEYGWQKFCGQMLRLEKPHGVDRPIIMDATVDQIDGYRFVYCLPFGDREIFVEDTYYSDDRDLDQDALHQRIASYAADQEWKITEITRSEHGCLPVLYGGDFDAFWNNVNSANAKVGARAALVHPVTSYSLPMAVRTAIKIAEMPIIAQKKLDDMLYEYSASHWQTGKFYRMLCAMMFKAAKPDKRYLTLEHTYRKDQALIERFYAGKTTMLDQAALLSGKPPVPITKALPIMMKYR</sequence>
<keyword evidence="3" id="KW-1185">Reference proteome</keyword>
<protein>
    <submittedName>
        <fullName evidence="2">Lycopene beta-cyclase CrtY</fullName>
        <ecNumber evidence="2">5.5.1.19</ecNumber>
    </submittedName>
</protein>
<dbReference type="RefSeq" id="WP_168818542.1">
    <property type="nucleotide sequence ID" value="NZ_CP051217.1"/>
</dbReference>
<dbReference type="InterPro" id="IPR008461">
    <property type="entry name" value="CrtY"/>
</dbReference>
<gene>
    <name evidence="2" type="primary">crtY</name>
    <name evidence="2" type="ORF">HF685_04900</name>
</gene>
<dbReference type="GO" id="GO:0016117">
    <property type="term" value="P:carotenoid biosynthetic process"/>
    <property type="evidence" value="ECO:0007669"/>
    <property type="project" value="InterPro"/>
</dbReference>
<dbReference type="Pfam" id="PF05834">
    <property type="entry name" value="Lycopene_cycl"/>
    <property type="match status" value="1"/>
</dbReference>
<dbReference type="InterPro" id="IPR036188">
    <property type="entry name" value="FAD/NAD-bd_sf"/>
</dbReference>
<keyword evidence="2" id="KW-0413">Isomerase</keyword>
<dbReference type="EC" id="5.5.1.19" evidence="2"/>
<evidence type="ECO:0000313" key="2">
    <source>
        <dbReference type="EMBL" id="QJB68700.1"/>
    </source>
</evidence>
<dbReference type="GO" id="GO:0045436">
    <property type="term" value="F:lycopene beta cyclase activity"/>
    <property type="evidence" value="ECO:0007669"/>
    <property type="project" value="InterPro"/>
</dbReference>
<dbReference type="AlphaFoldDB" id="A0A6H2DJY3"/>
<dbReference type="KEGG" id="phao:HF685_04900"/>